<dbReference type="OrthoDB" id="9765926at2"/>
<dbReference type="SMART" id="SM00089">
    <property type="entry name" value="PKD"/>
    <property type="match status" value="1"/>
</dbReference>
<dbReference type="CDD" id="cd00041">
    <property type="entry name" value="CUB"/>
    <property type="match status" value="1"/>
</dbReference>
<dbReference type="InterPro" id="IPR026341">
    <property type="entry name" value="T9SS_type_B"/>
</dbReference>
<evidence type="ECO:0000256" key="1">
    <source>
        <dbReference type="ARBA" id="ARBA00022670"/>
    </source>
</evidence>
<dbReference type="InterPro" id="IPR000859">
    <property type="entry name" value="CUB_dom"/>
</dbReference>
<dbReference type="Pfam" id="PF00431">
    <property type="entry name" value="CUB"/>
    <property type="match status" value="1"/>
</dbReference>
<dbReference type="Pfam" id="PF13585">
    <property type="entry name" value="CHU_C"/>
    <property type="match status" value="1"/>
</dbReference>
<keyword evidence="2" id="KW-0378">Hydrolase</keyword>
<dbReference type="SUPFAM" id="SSF49854">
    <property type="entry name" value="Spermadhesin, CUB domain"/>
    <property type="match status" value="1"/>
</dbReference>
<name>A0A506PLL2_9FLAO</name>
<feature type="domain" description="CUB" evidence="5">
    <location>
        <begin position="32"/>
        <end position="139"/>
    </location>
</feature>
<dbReference type="GO" id="GO:0006508">
    <property type="term" value="P:proteolysis"/>
    <property type="evidence" value="ECO:0007669"/>
    <property type="project" value="UniProtKB-KW"/>
</dbReference>
<dbReference type="GO" id="GO:0004252">
    <property type="term" value="F:serine-type endopeptidase activity"/>
    <property type="evidence" value="ECO:0007669"/>
    <property type="project" value="InterPro"/>
</dbReference>
<comment type="caution">
    <text evidence="8">The sequence shown here is derived from an EMBL/GenBank/DDBJ whole genome shotgun (WGS) entry which is preliminary data.</text>
</comment>
<evidence type="ECO:0000259" key="5">
    <source>
        <dbReference type="PROSITE" id="PS01180"/>
    </source>
</evidence>
<evidence type="ECO:0000313" key="8">
    <source>
        <dbReference type="EMBL" id="TPV34102.1"/>
    </source>
</evidence>
<feature type="domain" description="PKD" evidence="6">
    <location>
        <begin position="166"/>
        <end position="221"/>
    </location>
</feature>
<gene>
    <name evidence="8" type="ORF">FJ651_08070</name>
</gene>
<dbReference type="PROSITE" id="PS51829">
    <property type="entry name" value="P_HOMO_B"/>
    <property type="match status" value="1"/>
</dbReference>
<dbReference type="InterPro" id="IPR013783">
    <property type="entry name" value="Ig-like_fold"/>
</dbReference>
<proteinExistence type="predicted"/>
<protein>
    <submittedName>
        <fullName evidence="8">T9SS type B sorting domain-containing protein</fullName>
    </submittedName>
</protein>
<dbReference type="PROSITE" id="PS01180">
    <property type="entry name" value="CUB"/>
    <property type="match status" value="1"/>
</dbReference>
<dbReference type="SMART" id="SM00042">
    <property type="entry name" value="CUB"/>
    <property type="match status" value="1"/>
</dbReference>
<dbReference type="SUPFAM" id="SSF49785">
    <property type="entry name" value="Galactose-binding domain-like"/>
    <property type="match status" value="1"/>
</dbReference>
<dbReference type="InterPro" id="IPR022409">
    <property type="entry name" value="PKD/Chitinase_dom"/>
</dbReference>
<dbReference type="InterPro" id="IPR035986">
    <property type="entry name" value="PKD_dom_sf"/>
</dbReference>
<dbReference type="PROSITE" id="PS50093">
    <property type="entry name" value="PKD"/>
    <property type="match status" value="1"/>
</dbReference>
<sequence>MLKKICFVFSLLFYSLSFSQNVVMQNATINQCSGVFYDSGGEFGNYANNEDFVLTICPENAGQKVQVEFLNFNVESDRDVLTIYNGDSTAASAFGSFSGLTNPGLIRASLDNISGCITFEFTSNNSINETGWEANISCITPCQTINSQIDNTNPLPNSDGYIRVCVNEEITFDGSGTFSTDGTGATYQWDLGDGTTLDGQSVTYSYDTPGVYLVNLNIRDTNTSENPEGCANKNLINQVVQVSNQPDFTGTAPVQQTICIGESTTINGVVSAIEFINDCTPPVSGSTFLPDGSGVSYETSVTVDCYDADQTLDDISQLVSICINMEHSFLGDLVIEIISPNGQTVRMHNQGGGSANLGIPWATGAIDNNSEITTPGIGSNYCFVPGNENPTLVGGIQAGGVFPLGDGPETYTDLFVPEGNYSSVFPLTGLLGSPLNGNWTLRITDNIFQDNGYIFEWGINFDSAIQPSELSFTPVIVNQEWDADPSITNTNGNTITVQPLNIGQYCYTYRVVDDFGCEYTQEVCIDVQEVPLANSDGVPIKYEQCDNNVETDGNSGNDSTIFDLGTQDPQVLDGQNPANFRVGYYLSEEAAVLGENPLPTLYRNQSNPQEIWARVDNNDTPQSICFAIAPITLQVNPLPAFNLEPQYNICFDRNGTEVIDLAIINIGLSDTDYTFEWSYNGTLIPDEIRSSLVPSQGGTYTVTVTDISTSALTSCEFTQSTEVIESSPPSLVLSLTTRAFADTHEIEAVATGMGEYEYNIDNGPWQDSGTFTNVSIGTHTITARDKNGCGLVSKSITVIDYPLFFTPNGDGRNETWNIVGLNNQPSAKIYIFDRYGKLLKQLSPSGNGWDGTFNGQLMPSSDYWFVVEFQEPRTGEPQEFRAHFTLKR</sequence>
<dbReference type="Gene3D" id="2.60.40.10">
    <property type="entry name" value="Immunoglobulins"/>
    <property type="match status" value="1"/>
</dbReference>
<dbReference type="AlphaFoldDB" id="A0A506PLL2"/>
<keyword evidence="3" id="KW-1015">Disulfide bond</keyword>
<reference evidence="8 9" key="1">
    <citation type="submission" date="2019-06" db="EMBL/GenBank/DDBJ databases">
        <title>Flavobacteriaceae Paucihalobacterium erythroidium CWB-1, complete genome.</title>
        <authorList>
            <person name="Wu S."/>
        </authorList>
    </citation>
    <scope>NUCLEOTIDE SEQUENCE [LARGE SCALE GENOMIC DNA]</scope>
    <source>
        <strain evidence="8 9">CWB-1</strain>
    </source>
</reference>
<dbReference type="Pfam" id="PF01483">
    <property type="entry name" value="P_proprotein"/>
    <property type="match status" value="2"/>
</dbReference>
<evidence type="ECO:0000259" key="6">
    <source>
        <dbReference type="PROSITE" id="PS50093"/>
    </source>
</evidence>
<dbReference type="EMBL" id="VHIQ01000003">
    <property type="protein sequence ID" value="TPV34102.1"/>
    <property type="molecule type" value="Genomic_DNA"/>
</dbReference>
<keyword evidence="9" id="KW-1185">Reference proteome</keyword>
<keyword evidence="4" id="KW-0732">Signal</keyword>
<dbReference type="InterPro" id="IPR035914">
    <property type="entry name" value="Sperma_CUB_dom_sf"/>
</dbReference>
<dbReference type="Proteomes" id="UP000317332">
    <property type="component" value="Unassembled WGS sequence"/>
</dbReference>
<dbReference type="CDD" id="cd00146">
    <property type="entry name" value="PKD"/>
    <property type="match status" value="1"/>
</dbReference>
<evidence type="ECO:0000313" key="9">
    <source>
        <dbReference type="Proteomes" id="UP000317332"/>
    </source>
</evidence>
<feature type="signal peptide" evidence="4">
    <location>
        <begin position="1"/>
        <end position="19"/>
    </location>
</feature>
<dbReference type="SUPFAM" id="SSF49299">
    <property type="entry name" value="PKD domain"/>
    <property type="match status" value="1"/>
</dbReference>
<dbReference type="NCBIfam" id="TIGR04131">
    <property type="entry name" value="Bac_Flav_CTERM"/>
    <property type="match status" value="1"/>
</dbReference>
<feature type="domain" description="P/Homo B" evidence="7">
    <location>
        <begin position="280"/>
        <end position="468"/>
    </location>
</feature>
<organism evidence="8 9">
    <name type="scientific">Paucihalobacter ruber</name>
    <dbReference type="NCBI Taxonomy" id="2567861"/>
    <lineage>
        <taxon>Bacteria</taxon>
        <taxon>Pseudomonadati</taxon>
        <taxon>Bacteroidota</taxon>
        <taxon>Flavobacteriia</taxon>
        <taxon>Flavobacteriales</taxon>
        <taxon>Flavobacteriaceae</taxon>
        <taxon>Paucihalobacter</taxon>
    </lineage>
</organism>
<dbReference type="InterPro" id="IPR002884">
    <property type="entry name" value="P_dom"/>
</dbReference>
<evidence type="ECO:0000256" key="2">
    <source>
        <dbReference type="ARBA" id="ARBA00022801"/>
    </source>
</evidence>
<feature type="chain" id="PRO_5021317538" evidence="4">
    <location>
        <begin position="20"/>
        <end position="888"/>
    </location>
</feature>
<dbReference type="InterPro" id="IPR000601">
    <property type="entry name" value="PKD_dom"/>
</dbReference>
<evidence type="ECO:0000256" key="4">
    <source>
        <dbReference type="SAM" id="SignalP"/>
    </source>
</evidence>
<keyword evidence="1" id="KW-0645">Protease</keyword>
<dbReference type="InterPro" id="IPR008979">
    <property type="entry name" value="Galactose-bd-like_sf"/>
</dbReference>
<dbReference type="Pfam" id="PF18911">
    <property type="entry name" value="PKD_4"/>
    <property type="match status" value="1"/>
</dbReference>
<dbReference type="Gene3D" id="2.60.120.290">
    <property type="entry name" value="Spermadhesin, CUB domain"/>
    <property type="match status" value="1"/>
</dbReference>
<evidence type="ECO:0000256" key="3">
    <source>
        <dbReference type="ARBA" id="ARBA00023157"/>
    </source>
</evidence>
<accession>A0A506PLL2</accession>
<dbReference type="Gene3D" id="2.60.120.260">
    <property type="entry name" value="Galactose-binding domain-like"/>
    <property type="match status" value="1"/>
</dbReference>
<evidence type="ECO:0000259" key="7">
    <source>
        <dbReference type="PROSITE" id="PS51829"/>
    </source>
</evidence>